<accession>A0AAV7PSL8</accession>
<evidence type="ECO:0000256" key="1">
    <source>
        <dbReference type="SAM" id="MobiDB-lite"/>
    </source>
</evidence>
<protein>
    <submittedName>
        <fullName evidence="2">Uncharacterized protein</fullName>
    </submittedName>
</protein>
<organism evidence="2 3">
    <name type="scientific">Pleurodeles waltl</name>
    <name type="common">Iberian ribbed newt</name>
    <dbReference type="NCBI Taxonomy" id="8319"/>
    <lineage>
        <taxon>Eukaryota</taxon>
        <taxon>Metazoa</taxon>
        <taxon>Chordata</taxon>
        <taxon>Craniata</taxon>
        <taxon>Vertebrata</taxon>
        <taxon>Euteleostomi</taxon>
        <taxon>Amphibia</taxon>
        <taxon>Batrachia</taxon>
        <taxon>Caudata</taxon>
        <taxon>Salamandroidea</taxon>
        <taxon>Salamandridae</taxon>
        <taxon>Pleurodelinae</taxon>
        <taxon>Pleurodeles</taxon>
    </lineage>
</organism>
<sequence length="212" mass="23837">MFQRIKQAFISDDNNPAVDSYSFIPHDQYYDNYFDPDEEPGPSRPWLPSSEVPPDSIPEPSDMLDPDDILHPLSSDWALSDKVATYVASRIQKLLEKESHSCLRAECPRPSLSDKVAHTPELDPRMSTFLQKFIKDPKNGIDKSWRACQDKRLDILGPLTKILDMAEDAKTSGSVISPEVLSGWAQRAVFFLGNANCALSTERHRSLNQGGF</sequence>
<dbReference type="EMBL" id="JANPWB010000011">
    <property type="protein sequence ID" value="KAJ1131146.1"/>
    <property type="molecule type" value="Genomic_DNA"/>
</dbReference>
<comment type="caution">
    <text evidence="2">The sequence shown here is derived from an EMBL/GenBank/DDBJ whole genome shotgun (WGS) entry which is preliminary data.</text>
</comment>
<dbReference type="AlphaFoldDB" id="A0AAV7PSL8"/>
<dbReference type="Proteomes" id="UP001066276">
    <property type="component" value="Chromosome 7"/>
</dbReference>
<name>A0AAV7PSL8_PLEWA</name>
<gene>
    <name evidence="2" type="ORF">NDU88_009489</name>
</gene>
<proteinExistence type="predicted"/>
<evidence type="ECO:0000313" key="3">
    <source>
        <dbReference type="Proteomes" id="UP001066276"/>
    </source>
</evidence>
<evidence type="ECO:0000313" key="2">
    <source>
        <dbReference type="EMBL" id="KAJ1131146.1"/>
    </source>
</evidence>
<feature type="region of interest" description="Disordered" evidence="1">
    <location>
        <begin position="32"/>
        <end position="64"/>
    </location>
</feature>
<keyword evidence="3" id="KW-1185">Reference proteome</keyword>
<reference evidence="2" key="1">
    <citation type="journal article" date="2022" name="bioRxiv">
        <title>Sequencing and chromosome-scale assembly of the giantPleurodeles waltlgenome.</title>
        <authorList>
            <person name="Brown T."/>
            <person name="Elewa A."/>
            <person name="Iarovenko S."/>
            <person name="Subramanian E."/>
            <person name="Araus A.J."/>
            <person name="Petzold A."/>
            <person name="Susuki M."/>
            <person name="Suzuki K.-i.T."/>
            <person name="Hayashi T."/>
            <person name="Toyoda A."/>
            <person name="Oliveira C."/>
            <person name="Osipova E."/>
            <person name="Leigh N.D."/>
            <person name="Simon A."/>
            <person name="Yun M.H."/>
        </authorList>
    </citation>
    <scope>NUCLEOTIDE SEQUENCE</scope>
    <source>
        <strain evidence="2">20211129_DDA</strain>
        <tissue evidence="2">Liver</tissue>
    </source>
</reference>